<dbReference type="Proteomes" id="UP001589788">
    <property type="component" value="Unassembled WGS sequence"/>
</dbReference>
<comment type="caution">
    <text evidence="3">The sequence shown here is derived from an EMBL/GenBank/DDBJ whole genome shotgun (WGS) entry which is preliminary data.</text>
</comment>
<reference evidence="3 4" key="1">
    <citation type="submission" date="2024-09" db="EMBL/GenBank/DDBJ databases">
        <authorList>
            <person name="Sun Q."/>
            <person name="Mori K."/>
        </authorList>
    </citation>
    <scope>NUCLEOTIDE SEQUENCE [LARGE SCALE GENOMIC DNA]</scope>
    <source>
        <strain evidence="3 4">JCM 15389</strain>
    </source>
</reference>
<sequence length="340" mass="36060">MIASGAEDRAGSARRPDSDIVVEWSWLDGWWAVVLPMWPAGLAIGLDGTVLLSDARSKTLWRISGQEAQTKPQRARAEAVVLAGRPMLSPKGIAVDDRGTVFVADSSGHRVWTITPQGSLELLAGGISGCEDGQGRGARFRFPTGVAIGPDRTCYVADTGNDRIRLVRPDGRVETVAGSIYDWGDGEGALARFRRPESLIVDAEGVCYVADTGNNAIRRLDPDGGVTTIAGSPLGGEADGLGSEAGFRWPMGITIGDNAHLWVADHGNGSIRQVESTGRCTTALRCSGRRRPVAVARAPGGSVIAAIAVLDRVRGPETFLVHLQRREVAEAEEEHGIPGR</sequence>
<protein>
    <recommendedName>
        <fullName evidence="5">SMP-30/Gluconolactonase/LRE-like region domain-containing protein</fullName>
    </recommendedName>
</protein>
<dbReference type="Gene3D" id="2.120.10.30">
    <property type="entry name" value="TolB, C-terminal domain"/>
    <property type="match status" value="2"/>
</dbReference>
<evidence type="ECO:0000313" key="3">
    <source>
        <dbReference type="EMBL" id="MFC0080828.1"/>
    </source>
</evidence>
<dbReference type="PANTHER" id="PTHR13833:SF71">
    <property type="entry name" value="NHL DOMAIN-CONTAINING PROTEIN"/>
    <property type="match status" value="1"/>
</dbReference>
<dbReference type="Pfam" id="PF01436">
    <property type="entry name" value="NHL"/>
    <property type="match status" value="1"/>
</dbReference>
<name>A0ABV6BZH1_9ACTN</name>
<dbReference type="RefSeq" id="WP_377787455.1">
    <property type="nucleotide sequence ID" value="NZ_JBHLYQ010000006.1"/>
</dbReference>
<evidence type="ECO:0000256" key="2">
    <source>
        <dbReference type="PROSITE-ProRule" id="PRU00504"/>
    </source>
</evidence>
<keyword evidence="1" id="KW-0677">Repeat</keyword>
<evidence type="ECO:0000313" key="4">
    <source>
        <dbReference type="Proteomes" id="UP001589788"/>
    </source>
</evidence>
<organism evidence="3 4">
    <name type="scientific">Aciditerrimonas ferrireducens</name>
    <dbReference type="NCBI Taxonomy" id="667306"/>
    <lineage>
        <taxon>Bacteria</taxon>
        <taxon>Bacillati</taxon>
        <taxon>Actinomycetota</taxon>
        <taxon>Acidimicrobiia</taxon>
        <taxon>Acidimicrobiales</taxon>
        <taxon>Acidimicrobiaceae</taxon>
        <taxon>Aciditerrimonas</taxon>
    </lineage>
</organism>
<feature type="repeat" description="NHL" evidence="2">
    <location>
        <begin position="89"/>
        <end position="117"/>
    </location>
</feature>
<dbReference type="InterPro" id="IPR001258">
    <property type="entry name" value="NHL_repeat"/>
</dbReference>
<keyword evidence="4" id="KW-1185">Reference proteome</keyword>
<proteinExistence type="predicted"/>
<dbReference type="InterPro" id="IPR011042">
    <property type="entry name" value="6-blade_b-propeller_TolB-like"/>
</dbReference>
<dbReference type="EMBL" id="JBHLYQ010000006">
    <property type="protein sequence ID" value="MFC0080828.1"/>
    <property type="molecule type" value="Genomic_DNA"/>
</dbReference>
<evidence type="ECO:0000256" key="1">
    <source>
        <dbReference type="ARBA" id="ARBA00022737"/>
    </source>
</evidence>
<evidence type="ECO:0008006" key="5">
    <source>
        <dbReference type="Google" id="ProtNLM"/>
    </source>
</evidence>
<dbReference type="SUPFAM" id="SSF101898">
    <property type="entry name" value="NHL repeat"/>
    <property type="match status" value="1"/>
</dbReference>
<dbReference type="PROSITE" id="PS51125">
    <property type="entry name" value="NHL"/>
    <property type="match status" value="1"/>
</dbReference>
<dbReference type="PANTHER" id="PTHR13833">
    <property type="match status" value="1"/>
</dbReference>
<gene>
    <name evidence="3" type="ORF">ACFFRE_01480</name>
</gene>
<accession>A0ABV6BZH1</accession>